<feature type="domain" description="Large polyvalent protein-associated" evidence="3">
    <location>
        <begin position="207"/>
        <end position="321"/>
    </location>
</feature>
<evidence type="ECO:0000259" key="3">
    <source>
        <dbReference type="Pfam" id="PF18798"/>
    </source>
</evidence>
<dbReference type="EMBL" id="JTJO01000041">
    <property type="protein sequence ID" value="OBW97700.1"/>
    <property type="molecule type" value="Genomic_DNA"/>
</dbReference>
<gene>
    <name evidence="4" type="ORF">QV03_09325</name>
</gene>
<organism evidence="4 5">
    <name type="scientific">Gallibacterium anatis</name>
    <dbReference type="NCBI Taxonomy" id="750"/>
    <lineage>
        <taxon>Bacteria</taxon>
        <taxon>Pseudomonadati</taxon>
        <taxon>Pseudomonadota</taxon>
        <taxon>Gammaproteobacteria</taxon>
        <taxon>Pasteurellales</taxon>
        <taxon>Pasteurellaceae</taxon>
        <taxon>Gallibacterium</taxon>
    </lineage>
</organism>
<dbReference type="Proteomes" id="UP000092643">
    <property type="component" value="Unassembled WGS sequence"/>
</dbReference>
<feature type="region of interest" description="Disordered" evidence="2">
    <location>
        <begin position="426"/>
        <end position="445"/>
    </location>
</feature>
<evidence type="ECO:0000313" key="5">
    <source>
        <dbReference type="Proteomes" id="UP000092643"/>
    </source>
</evidence>
<proteinExistence type="predicted"/>
<feature type="region of interest" description="Disordered" evidence="2">
    <location>
        <begin position="1"/>
        <end position="49"/>
    </location>
</feature>
<comment type="caution">
    <text evidence="4">The sequence shown here is derived from an EMBL/GenBank/DDBJ whole genome shotgun (WGS) entry which is preliminary data.</text>
</comment>
<feature type="compositionally biased region" description="Basic and acidic residues" evidence="2">
    <location>
        <begin position="427"/>
        <end position="436"/>
    </location>
</feature>
<sequence>QPQFLNLSQAEVEQYEAEREKYRQQESEEAERKKKEELQQEAAIKAEKDAEEARLAEALGLTPNTLAARRAVADLTKNNPRRLELKDGTRVVVNNRKERVEKAIEDGNTDLQVRYKVRKSENNIIGKEKFYWDYVSEKEYNQAKEKGLKVAMEYFLQGEDKLGFELNKYEYDYAKFLLSQQNKATEEPIEVTGKEFGEFDTSTKEGKKLLREEVFKYLTNLADIKEKVYCRELKAEVGFTKSGAKKFKKFGADILKLKLAAKIKQIIALGKKFKPSHDSYDPKEKQYGIVYHYLKTPVKIDGIEYGARVVIREDNNGKLHYDLQVKDSVNAILDSVNTNTVGSNEVNKAPVPHRINSISAVDDDNRSNDEEMQAILDGTQENNANGDGESKYVLNLFVEYRDENGNWVELKDEEDKPEIDTTQIKDNQAEQEDKSVDNSANQQEQQDRAFLEKTIAGDFDALSDEFEQQITEIAERYDGQENEMEALVMQAVDVFVAKLDELSA</sequence>
<name>A0A1A7P7B3_9PAST</name>
<evidence type="ECO:0000256" key="1">
    <source>
        <dbReference type="SAM" id="Coils"/>
    </source>
</evidence>
<evidence type="ECO:0000256" key="2">
    <source>
        <dbReference type="SAM" id="MobiDB-lite"/>
    </source>
</evidence>
<reference evidence="4 5" key="1">
    <citation type="submission" date="2014-11" db="EMBL/GenBank/DDBJ databases">
        <title>Pan-genome of Gallibacterium spp.</title>
        <authorList>
            <person name="Kudirkiene E."/>
            <person name="Bojesen A.M."/>
        </authorList>
    </citation>
    <scope>NUCLEOTIDE SEQUENCE [LARGE SCALE GENOMIC DNA]</scope>
    <source>
        <strain evidence="4 5">F 279</strain>
    </source>
</reference>
<evidence type="ECO:0000313" key="4">
    <source>
        <dbReference type="EMBL" id="OBW97700.1"/>
    </source>
</evidence>
<feature type="non-terminal residue" evidence="4">
    <location>
        <position position="1"/>
    </location>
</feature>
<dbReference type="AlphaFoldDB" id="A0A1A7P7B3"/>
<feature type="compositionally biased region" description="Basic and acidic residues" evidence="2">
    <location>
        <begin position="16"/>
        <end position="49"/>
    </location>
</feature>
<feature type="compositionally biased region" description="Polar residues" evidence="2">
    <location>
        <begin position="1"/>
        <end position="11"/>
    </location>
</feature>
<dbReference type="PATRIC" id="fig|750.22.peg.1909"/>
<keyword evidence="1" id="KW-0175">Coiled coil</keyword>
<accession>A0A1A7P7B3</accession>
<dbReference type="RefSeq" id="WP_196767797.1">
    <property type="nucleotide sequence ID" value="NZ_JTJO01000041.1"/>
</dbReference>
<protein>
    <recommendedName>
        <fullName evidence="3">Large polyvalent protein-associated domain-containing protein</fullName>
    </recommendedName>
</protein>
<dbReference type="InterPro" id="IPR040824">
    <property type="entry name" value="LPD3"/>
</dbReference>
<feature type="coiled-coil region" evidence="1">
    <location>
        <begin position="463"/>
        <end position="490"/>
    </location>
</feature>
<dbReference type="Pfam" id="PF18798">
    <property type="entry name" value="LPD3"/>
    <property type="match status" value="1"/>
</dbReference>